<feature type="region of interest" description="Disordered" evidence="1">
    <location>
        <begin position="350"/>
        <end position="377"/>
    </location>
</feature>
<organism evidence="3 4">
    <name type="scientific">Schizopora paradoxa</name>
    <dbReference type="NCBI Taxonomy" id="27342"/>
    <lineage>
        <taxon>Eukaryota</taxon>
        <taxon>Fungi</taxon>
        <taxon>Dikarya</taxon>
        <taxon>Basidiomycota</taxon>
        <taxon>Agaricomycotina</taxon>
        <taxon>Agaricomycetes</taxon>
        <taxon>Hymenochaetales</taxon>
        <taxon>Schizoporaceae</taxon>
        <taxon>Schizopora</taxon>
    </lineage>
</organism>
<proteinExistence type="predicted"/>
<feature type="compositionally biased region" description="Pro residues" evidence="1">
    <location>
        <begin position="207"/>
        <end position="223"/>
    </location>
</feature>
<evidence type="ECO:0000256" key="1">
    <source>
        <dbReference type="SAM" id="MobiDB-lite"/>
    </source>
</evidence>
<dbReference type="InParanoid" id="A0A0H2RQE2"/>
<dbReference type="EMBL" id="KQ085994">
    <property type="protein sequence ID" value="KLO11688.1"/>
    <property type="molecule type" value="Genomic_DNA"/>
</dbReference>
<keyword evidence="2" id="KW-0472">Membrane</keyword>
<keyword evidence="2" id="KW-0812">Transmembrane</keyword>
<accession>A0A0H2RQE2</accession>
<evidence type="ECO:0000256" key="2">
    <source>
        <dbReference type="SAM" id="Phobius"/>
    </source>
</evidence>
<keyword evidence="4" id="KW-1185">Reference proteome</keyword>
<protein>
    <submittedName>
        <fullName evidence="3">Uncharacterized protein</fullName>
    </submittedName>
</protein>
<feature type="region of interest" description="Disordered" evidence="1">
    <location>
        <begin position="197"/>
        <end position="255"/>
    </location>
</feature>
<feature type="transmembrane region" description="Helical" evidence="2">
    <location>
        <begin position="83"/>
        <end position="104"/>
    </location>
</feature>
<evidence type="ECO:0000313" key="4">
    <source>
        <dbReference type="Proteomes" id="UP000053477"/>
    </source>
</evidence>
<sequence length="413" mass="46249">MRLTPHLLRLPQRRFRGRRKQQIQPRARPRRLNNFILAKLSTFFTLTRWLVNVSPFAIGGINSFGGSRTLKSMGDSFLDALGAAAYLLTQILSLGTTLHAVLRIRLAQWRRYSHQKIGRKRQLQFEVHVGKALQVVLVLCHSAVFLEMTTPTIEHNLSVVRCHCSLPTRPMITTRRYSRNVGRFLLMLVEVKTEEDEVPRKIKISPEPSPPPFRSPTPPPPTPSVDTKDGPKEPLSTKPLRPSFSHVGCGGGGPQASPIDMPKIAFCDIEPLSSPSVGDLSFRGSYPRDSGIALVTECYEPVRSEDGDSIDDEHSVRTSTFKRVGCGGGGGHTRSDALEEELEIGDGVLIPECPGIPHRPSTPIDSGDKDDDPDPPGVIRRLWYTAKIIFWHRREARTRNRRDRKIRVGMMKV</sequence>
<gene>
    <name evidence="3" type="ORF">SCHPADRAFT_459863</name>
</gene>
<keyword evidence="2" id="KW-1133">Transmembrane helix</keyword>
<evidence type="ECO:0000313" key="3">
    <source>
        <dbReference type="EMBL" id="KLO11688.1"/>
    </source>
</evidence>
<dbReference type="Proteomes" id="UP000053477">
    <property type="component" value="Unassembled WGS sequence"/>
</dbReference>
<dbReference type="AlphaFoldDB" id="A0A0H2RQE2"/>
<reference evidence="3 4" key="1">
    <citation type="submission" date="2015-04" db="EMBL/GenBank/DDBJ databases">
        <title>Complete genome sequence of Schizopora paradoxa KUC8140, a cosmopolitan wood degrader in East Asia.</title>
        <authorList>
            <consortium name="DOE Joint Genome Institute"/>
            <person name="Min B."/>
            <person name="Park H."/>
            <person name="Jang Y."/>
            <person name="Kim J.-J."/>
            <person name="Kim K.H."/>
            <person name="Pangilinan J."/>
            <person name="Lipzen A."/>
            <person name="Riley R."/>
            <person name="Grigoriev I.V."/>
            <person name="Spatafora J.W."/>
            <person name="Choi I.-G."/>
        </authorList>
    </citation>
    <scope>NUCLEOTIDE SEQUENCE [LARGE SCALE GENOMIC DNA]</scope>
    <source>
        <strain evidence="3 4">KUC8140</strain>
    </source>
</reference>
<name>A0A0H2RQE2_9AGAM</name>